<dbReference type="InterPro" id="IPR014756">
    <property type="entry name" value="Ig_E-set"/>
</dbReference>
<dbReference type="PANTHER" id="PTHR34820:SF4">
    <property type="entry name" value="INNER MEMBRANE PROTEIN YEBZ"/>
    <property type="match status" value="1"/>
</dbReference>
<name>A0A176YL92_9BRAD</name>
<reference evidence="8 9" key="1">
    <citation type="submission" date="2016-03" db="EMBL/GenBank/DDBJ databases">
        <title>Draft Genome Sequence of the Strain BR 10245 (Bradyrhizobium sp.) isolated from nodules of Centrolobium paraense.</title>
        <authorList>
            <person name="Simoes-Araujo J.L.Sr."/>
            <person name="Barauna A.C."/>
            <person name="Silva K."/>
            <person name="Zilli J.E."/>
        </authorList>
    </citation>
    <scope>NUCLEOTIDE SEQUENCE [LARGE SCALE GENOMIC DNA]</scope>
    <source>
        <strain evidence="8 9">BR 10245</strain>
    </source>
</reference>
<evidence type="ECO:0000256" key="4">
    <source>
        <dbReference type="ARBA" id="ARBA00022729"/>
    </source>
</evidence>
<protein>
    <recommendedName>
        <fullName evidence="7">CopC domain-containing protein</fullName>
    </recommendedName>
</protein>
<evidence type="ECO:0000256" key="6">
    <source>
        <dbReference type="ARBA" id="ARBA00023008"/>
    </source>
</evidence>
<dbReference type="GO" id="GO:0006825">
    <property type="term" value="P:copper ion transport"/>
    <property type="evidence" value="ECO:0007669"/>
    <property type="project" value="InterPro"/>
</dbReference>
<dbReference type="OrthoDB" id="9796814at2"/>
<evidence type="ECO:0000256" key="5">
    <source>
        <dbReference type="ARBA" id="ARBA00022764"/>
    </source>
</evidence>
<dbReference type="InterPro" id="IPR007348">
    <property type="entry name" value="CopC_dom"/>
</dbReference>
<sequence>MLPRKTETLAILIAGLIGGVAYAHPALKTADPAQGATVSSPKEIRLTFSEDLVAKFSGLTVKDQSGRLVETATPTVDPNQKRQLIVPMSNPLQPGTYNVDWHAVSVDTHKVSGHFSFKVAQ</sequence>
<evidence type="ECO:0000256" key="3">
    <source>
        <dbReference type="ARBA" id="ARBA00022723"/>
    </source>
</evidence>
<feature type="domain" description="CopC" evidence="7">
    <location>
        <begin position="24"/>
        <end position="119"/>
    </location>
</feature>
<dbReference type="Gene3D" id="2.60.40.1220">
    <property type="match status" value="1"/>
</dbReference>
<evidence type="ECO:0000313" key="8">
    <source>
        <dbReference type="EMBL" id="OAF07764.1"/>
    </source>
</evidence>
<dbReference type="InterPro" id="IPR014755">
    <property type="entry name" value="Cu-Rt/internalin_Ig-like"/>
</dbReference>
<dbReference type="STRING" id="1505087.AYJ54_16815"/>
<proteinExistence type="inferred from homology"/>
<dbReference type="InterPro" id="IPR047685">
    <property type="entry name" value="CopC-like"/>
</dbReference>
<evidence type="ECO:0000259" key="7">
    <source>
        <dbReference type="Pfam" id="PF04234"/>
    </source>
</evidence>
<keyword evidence="4" id="KW-0732">Signal</keyword>
<comment type="similarity">
    <text evidence="2">Belongs to the CopC family.</text>
</comment>
<dbReference type="InterPro" id="IPR032694">
    <property type="entry name" value="CopC/D"/>
</dbReference>
<dbReference type="GO" id="GO:0046688">
    <property type="term" value="P:response to copper ion"/>
    <property type="evidence" value="ECO:0007669"/>
    <property type="project" value="InterPro"/>
</dbReference>
<comment type="caution">
    <text evidence="8">The sequence shown here is derived from an EMBL/GenBank/DDBJ whole genome shotgun (WGS) entry which is preliminary data.</text>
</comment>
<organism evidence="8 9">
    <name type="scientific">Bradyrhizobium centrolobii</name>
    <dbReference type="NCBI Taxonomy" id="1505087"/>
    <lineage>
        <taxon>Bacteria</taxon>
        <taxon>Pseudomonadati</taxon>
        <taxon>Pseudomonadota</taxon>
        <taxon>Alphaproteobacteria</taxon>
        <taxon>Hyphomicrobiales</taxon>
        <taxon>Nitrobacteraceae</taxon>
        <taxon>Bradyrhizobium</taxon>
    </lineage>
</organism>
<dbReference type="PANTHER" id="PTHR34820">
    <property type="entry name" value="INNER MEMBRANE PROTEIN YEBZ"/>
    <property type="match status" value="1"/>
</dbReference>
<keyword evidence="9" id="KW-1185">Reference proteome</keyword>
<dbReference type="GO" id="GO:0005886">
    <property type="term" value="C:plasma membrane"/>
    <property type="evidence" value="ECO:0007669"/>
    <property type="project" value="TreeGrafter"/>
</dbReference>
<keyword evidence="5" id="KW-0574">Periplasm</keyword>
<dbReference type="EMBL" id="LUUB01000065">
    <property type="protein sequence ID" value="OAF07764.1"/>
    <property type="molecule type" value="Genomic_DNA"/>
</dbReference>
<dbReference type="AlphaFoldDB" id="A0A176YL92"/>
<accession>A0A176YL92</accession>
<dbReference type="NCBIfam" id="NF033814">
    <property type="entry name" value="copper_CopC"/>
    <property type="match status" value="1"/>
</dbReference>
<dbReference type="SUPFAM" id="SSF81296">
    <property type="entry name" value="E set domains"/>
    <property type="match status" value="1"/>
</dbReference>
<keyword evidence="6" id="KW-0186">Copper</keyword>
<dbReference type="Proteomes" id="UP000076959">
    <property type="component" value="Unassembled WGS sequence"/>
</dbReference>
<dbReference type="GO" id="GO:0042597">
    <property type="term" value="C:periplasmic space"/>
    <property type="evidence" value="ECO:0007669"/>
    <property type="project" value="UniProtKB-SubCell"/>
</dbReference>
<dbReference type="GO" id="GO:0005507">
    <property type="term" value="F:copper ion binding"/>
    <property type="evidence" value="ECO:0007669"/>
    <property type="project" value="InterPro"/>
</dbReference>
<gene>
    <name evidence="8" type="ORF">AYJ54_16815</name>
</gene>
<dbReference type="Pfam" id="PF04234">
    <property type="entry name" value="CopC"/>
    <property type="match status" value="1"/>
</dbReference>
<dbReference type="RefSeq" id="WP_063701941.1">
    <property type="nucleotide sequence ID" value="NZ_LUUB01000065.1"/>
</dbReference>
<keyword evidence="3" id="KW-0479">Metal-binding</keyword>
<evidence type="ECO:0000256" key="2">
    <source>
        <dbReference type="ARBA" id="ARBA00010509"/>
    </source>
</evidence>
<comment type="subcellular location">
    <subcellularLocation>
        <location evidence="1">Periplasm</location>
    </subcellularLocation>
</comment>
<evidence type="ECO:0000313" key="9">
    <source>
        <dbReference type="Proteomes" id="UP000076959"/>
    </source>
</evidence>
<evidence type="ECO:0000256" key="1">
    <source>
        <dbReference type="ARBA" id="ARBA00004418"/>
    </source>
</evidence>